<protein>
    <submittedName>
        <fullName evidence="2">Uncharacterized protein</fullName>
    </submittedName>
</protein>
<dbReference type="GeneID" id="28838346"/>
<name>A0A1B8GPN1_9PEZI</name>
<proteinExistence type="predicted"/>
<dbReference type="OrthoDB" id="5424209at2759"/>
<evidence type="ECO:0000313" key="3">
    <source>
        <dbReference type="Proteomes" id="UP000091956"/>
    </source>
</evidence>
<evidence type="ECO:0000256" key="1">
    <source>
        <dbReference type="SAM" id="MobiDB-lite"/>
    </source>
</evidence>
<dbReference type="STRING" id="342668.A0A1B8GPN1"/>
<dbReference type="EMBL" id="KV460220">
    <property type="protein sequence ID" value="OBT97771.1"/>
    <property type="molecule type" value="Genomic_DNA"/>
</dbReference>
<dbReference type="AlphaFoldDB" id="A0A1B8GPN1"/>
<dbReference type="RefSeq" id="XP_018131504.1">
    <property type="nucleotide sequence ID" value="XM_018274426.1"/>
</dbReference>
<evidence type="ECO:0000313" key="2">
    <source>
        <dbReference type="EMBL" id="OBT97771.1"/>
    </source>
</evidence>
<accession>A0A1B8GPN1</accession>
<gene>
    <name evidence="2" type="ORF">VE01_04960</name>
</gene>
<sequence length="74" mass="8276">MTIHCKTRKLVSNTSSSKSPDLGPCSIEQYVAKKDRFRFAPTNKIPVSWPHDDKTRPFTVDRLALNSATQTQGA</sequence>
<feature type="compositionally biased region" description="Polar residues" evidence="1">
    <location>
        <begin position="10"/>
        <end position="19"/>
    </location>
</feature>
<dbReference type="Proteomes" id="UP000091956">
    <property type="component" value="Unassembled WGS sequence"/>
</dbReference>
<keyword evidence="3" id="KW-1185">Reference proteome</keyword>
<feature type="region of interest" description="Disordered" evidence="1">
    <location>
        <begin position="1"/>
        <end position="23"/>
    </location>
</feature>
<reference evidence="2 3" key="1">
    <citation type="submission" date="2016-03" db="EMBL/GenBank/DDBJ databases">
        <title>Comparative genomics of Pseudogymnoascus destructans, the fungus causing white-nose syndrome of bats.</title>
        <authorList>
            <person name="Palmer J.M."/>
            <person name="Drees K.P."/>
            <person name="Foster J.T."/>
            <person name="Lindner D.L."/>
        </authorList>
    </citation>
    <scope>NUCLEOTIDE SEQUENCE [LARGE SCALE GENOMIC DNA]</scope>
    <source>
        <strain evidence="2 3">UAMH 10579</strain>
    </source>
</reference>
<reference evidence="3" key="2">
    <citation type="journal article" date="2018" name="Nat. Commun.">
        <title>Extreme sensitivity to ultraviolet light in the fungal pathogen causing white-nose syndrome of bats.</title>
        <authorList>
            <person name="Palmer J.M."/>
            <person name="Drees K.P."/>
            <person name="Foster J.T."/>
            <person name="Lindner D.L."/>
        </authorList>
    </citation>
    <scope>NUCLEOTIDE SEQUENCE [LARGE SCALE GENOMIC DNA]</scope>
    <source>
        <strain evidence="3">UAMH 10579</strain>
    </source>
</reference>
<organism evidence="2 3">
    <name type="scientific">Pseudogymnoascus verrucosus</name>
    <dbReference type="NCBI Taxonomy" id="342668"/>
    <lineage>
        <taxon>Eukaryota</taxon>
        <taxon>Fungi</taxon>
        <taxon>Dikarya</taxon>
        <taxon>Ascomycota</taxon>
        <taxon>Pezizomycotina</taxon>
        <taxon>Leotiomycetes</taxon>
        <taxon>Thelebolales</taxon>
        <taxon>Thelebolaceae</taxon>
        <taxon>Pseudogymnoascus</taxon>
    </lineage>
</organism>